<reference evidence="2" key="1">
    <citation type="journal article" date="2014" name="Front. Microbiol.">
        <title>High frequency of phylogenetically diverse reductive dehalogenase-homologous genes in deep subseafloor sedimentary metagenomes.</title>
        <authorList>
            <person name="Kawai M."/>
            <person name="Futagami T."/>
            <person name="Toyoda A."/>
            <person name="Takaki Y."/>
            <person name="Nishi S."/>
            <person name="Hori S."/>
            <person name="Arai W."/>
            <person name="Tsubouchi T."/>
            <person name="Morono Y."/>
            <person name="Uchiyama I."/>
            <person name="Ito T."/>
            <person name="Fujiyama A."/>
            <person name="Inagaki F."/>
            <person name="Takami H."/>
        </authorList>
    </citation>
    <scope>NUCLEOTIDE SEQUENCE</scope>
    <source>
        <strain evidence="2">Expedition CK06-06</strain>
    </source>
</reference>
<sequence length="114" mass="12719">MVIDWADITIQALQNLWQGFLGFIPLLVGAIIVFVIGWFISVGVGKLISEILKRIRFNQIFEKGGWKEALEKAEIRVDASGFIGAICKWVLVIVFLLAAVEILGLVQFADFLVK</sequence>
<dbReference type="InterPro" id="IPR008910">
    <property type="entry name" value="MSC_TM_helix"/>
</dbReference>
<dbReference type="Gene3D" id="1.10.287.1260">
    <property type="match status" value="1"/>
</dbReference>
<accession>X1N8U6</accession>
<feature type="transmembrane region" description="Helical" evidence="1">
    <location>
        <begin position="20"/>
        <end position="48"/>
    </location>
</feature>
<proteinExistence type="predicted"/>
<keyword evidence="1" id="KW-0812">Transmembrane</keyword>
<dbReference type="AlphaFoldDB" id="X1N8U6"/>
<gene>
    <name evidence="2" type="ORF">S06H3_25677</name>
</gene>
<keyword evidence="1" id="KW-1133">Transmembrane helix</keyword>
<keyword evidence="1" id="KW-0472">Membrane</keyword>
<dbReference type="Pfam" id="PF05552">
    <property type="entry name" value="MS_channel_1st_1"/>
    <property type="match status" value="1"/>
</dbReference>
<name>X1N8U6_9ZZZZ</name>
<evidence type="ECO:0000256" key="1">
    <source>
        <dbReference type="SAM" id="Phobius"/>
    </source>
</evidence>
<evidence type="ECO:0000313" key="2">
    <source>
        <dbReference type="EMBL" id="GAI23290.1"/>
    </source>
</evidence>
<comment type="caution">
    <text evidence="2">The sequence shown here is derived from an EMBL/GenBank/DDBJ whole genome shotgun (WGS) entry which is preliminary data.</text>
</comment>
<organism evidence="2">
    <name type="scientific">marine sediment metagenome</name>
    <dbReference type="NCBI Taxonomy" id="412755"/>
    <lineage>
        <taxon>unclassified sequences</taxon>
        <taxon>metagenomes</taxon>
        <taxon>ecological metagenomes</taxon>
    </lineage>
</organism>
<feature type="transmembrane region" description="Helical" evidence="1">
    <location>
        <begin position="89"/>
        <end position="109"/>
    </location>
</feature>
<protein>
    <submittedName>
        <fullName evidence="2">Uncharacterized protein</fullName>
    </submittedName>
</protein>
<dbReference type="EMBL" id="BARV01014798">
    <property type="protein sequence ID" value="GAI23290.1"/>
    <property type="molecule type" value="Genomic_DNA"/>
</dbReference>
<feature type="non-terminal residue" evidence="2">
    <location>
        <position position="114"/>
    </location>
</feature>